<proteinExistence type="predicted"/>
<comment type="caution">
    <text evidence="1">The sequence shown here is derived from an EMBL/GenBank/DDBJ whole genome shotgun (WGS) entry which is preliminary data.</text>
</comment>
<accession>A0A9W4IVY2</accession>
<dbReference type="EMBL" id="CAJVPD010000133">
    <property type="protein sequence ID" value="CAG8354273.1"/>
    <property type="molecule type" value="Genomic_DNA"/>
</dbReference>
<evidence type="ECO:0000313" key="2">
    <source>
        <dbReference type="Proteomes" id="UP001152592"/>
    </source>
</evidence>
<dbReference type="Proteomes" id="UP001152592">
    <property type="component" value="Unassembled WGS sequence"/>
</dbReference>
<organism evidence="1 2">
    <name type="scientific">Penicillium salamii</name>
    <dbReference type="NCBI Taxonomy" id="1612424"/>
    <lineage>
        <taxon>Eukaryota</taxon>
        <taxon>Fungi</taxon>
        <taxon>Dikarya</taxon>
        <taxon>Ascomycota</taxon>
        <taxon>Pezizomycotina</taxon>
        <taxon>Eurotiomycetes</taxon>
        <taxon>Eurotiomycetidae</taxon>
        <taxon>Eurotiales</taxon>
        <taxon>Aspergillaceae</taxon>
        <taxon>Penicillium</taxon>
    </lineage>
</organism>
<name>A0A9W4IVY2_9EURO</name>
<evidence type="ECO:0000313" key="1">
    <source>
        <dbReference type="EMBL" id="CAG8354273.1"/>
    </source>
</evidence>
<reference evidence="1" key="1">
    <citation type="submission" date="2021-07" db="EMBL/GenBank/DDBJ databases">
        <authorList>
            <person name="Branca A.L. A."/>
        </authorList>
    </citation>
    <scope>NUCLEOTIDE SEQUENCE</scope>
</reference>
<dbReference type="AlphaFoldDB" id="A0A9W4IVY2"/>
<sequence length="50" mass="5937">MHSSYYSFKMASNPHLTSDLRHILRPRLLKPGEAFVIRYKNPLRNHKTDV</sequence>
<dbReference type="OrthoDB" id="72772at2759"/>
<gene>
    <name evidence="1" type="ORF">PSALAMII_LOCUS3211</name>
</gene>
<protein>
    <submittedName>
        <fullName evidence="1">Uncharacterized protein</fullName>
    </submittedName>
</protein>